<feature type="compositionally biased region" description="Polar residues" evidence="1">
    <location>
        <begin position="100"/>
        <end position="116"/>
    </location>
</feature>
<reference evidence="2 3" key="1">
    <citation type="journal article" date="2014" name="Genome Announc.">
        <title>Genome Sequence and Methylome of Soil Bacterium Gemmatirosa kalamazoonensis KBS708T, a Member of the Rarely Cultivated Gemmatimonadetes Phylum.</title>
        <authorList>
            <person name="Debruyn J.M."/>
            <person name="Radosevich M."/>
            <person name="Wommack K.E."/>
            <person name="Polson S.W."/>
            <person name="Hauser L.J."/>
            <person name="Fawaz M.N."/>
            <person name="Korlach J."/>
            <person name="Tsai Y.C."/>
        </authorList>
    </citation>
    <scope>NUCLEOTIDE SEQUENCE [LARGE SCALE GENOMIC DNA]</scope>
    <source>
        <strain evidence="2 3">KBS708</strain>
    </source>
</reference>
<feature type="compositionally biased region" description="Basic and acidic residues" evidence="1">
    <location>
        <begin position="212"/>
        <end position="223"/>
    </location>
</feature>
<keyword evidence="3" id="KW-1185">Reference proteome</keyword>
<dbReference type="Proteomes" id="UP000019151">
    <property type="component" value="Chromosome"/>
</dbReference>
<name>W0RD98_9BACT</name>
<proteinExistence type="predicted"/>
<dbReference type="EMBL" id="CP007128">
    <property type="protein sequence ID" value="AHG88417.1"/>
    <property type="molecule type" value="Genomic_DNA"/>
</dbReference>
<evidence type="ECO:0000313" key="2">
    <source>
        <dbReference type="EMBL" id="AHG88417.1"/>
    </source>
</evidence>
<accession>W0RD98</accession>
<evidence type="ECO:0000313" key="3">
    <source>
        <dbReference type="Proteomes" id="UP000019151"/>
    </source>
</evidence>
<dbReference type="AlphaFoldDB" id="W0RD98"/>
<feature type="compositionally biased region" description="Basic residues" evidence="1">
    <location>
        <begin position="133"/>
        <end position="144"/>
    </location>
</feature>
<feature type="compositionally biased region" description="Basic residues" evidence="1">
    <location>
        <begin position="241"/>
        <end position="255"/>
    </location>
</feature>
<dbReference type="HOGENOM" id="CLU_1088852_0_0_0"/>
<feature type="region of interest" description="Disordered" evidence="1">
    <location>
        <begin position="1"/>
        <end position="35"/>
    </location>
</feature>
<gene>
    <name evidence="2" type="ORF">J421_0880</name>
</gene>
<dbReference type="InParanoid" id="W0RD98"/>
<dbReference type="KEGG" id="gba:J421_0880"/>
<dbReference type="STRING" id="861299.J421_0880"/>
<protein>
    <submittedName>
        <fullName evidence="2">Uncharacterized protein</fullName>
    </submittedName>
</protein>
<feature type="region of interest" description="Disordered" evidence="1">
    <location>
        <begin position="187"/>
        <end position="255"/>
    </location>
</feature>
<sequence length="255" mass="27993">MAPRRGPPPARRRGAPERWESRFRPHGRPLRRSTADHGIAGNCQLRCCFPPTFTCQTAVVPPCDALKRNAPHLADGAGGARVVAPDPVTEDDALPRAASGRNTCPSSISRATQTSLVAHPRMAVVRHDDRRPSRTHGSPRRAERRGRDRARPDDAGGTRSGEWELRCERGHLVRRMRSRVIALKRESRASDGLPDATCVASGDPLGRRMHVGQKDREHRDATPRARSVQAPVSPVKQGARAVRRPSRGRHTPGAL</sequence>
<evidence type="ECO:0000256" key="1">
    <source>
        <dbReference type="SAM" id="MobiDB-lite"/>
    </source>
</evidence>
<feature type="compositionally biased region" description="Basic and acidic residues" evidence="1">
    <location>
        <begin position="14"/>
        <end position="23"/>
    </location>
</feature>
<organism evidence="2 3">
    <name type="scientific">Gemmatirosa kalamazoonensis</name>
    <dbReference type="NCBI Taxonomy" id="861299"/>
    <lineage>
        <taxon>Bacteria</taxon>
        <taxon>Pseudomonadati</taxon>
        <taxon>Gemmatimonadota</taxon>
        <taxon>Gemmatimonadia</taxon>
        <taxon>Gemmatimonadales</taxon>
        <taxon>Gemmatimonadaceae</taxon>
        <taxon>Gemmatirosa</taxon>
    </lineage>
</organism>
<feature type="compositionally biased region" description="Basic and acidic residues" evidence="1">
    <location>
        <begin position="145"/>
        <end position="161"/>
    </location>
</feature>
<feature type="region of interest" description="Disordered" evidence="1">
    <location>
        <begin position="76"/>
        <end position="161"/>
    </location>
</feature>